<dbReference type="KEGG" id="dzi:111284198"/>
<dbReference type="AlphaFoldDB" id="A0A6P5XJT0"/>
<dbReference type="Proteomes" id="UP000515121">
    <property type="component" value="Unplaced"/>
</dbReference>
<sequence>MSPVNSVAVNFTAQVAVPYVDSGTGSLAQTEDSCRNRESKFSFTLSKTDCEFYQLLLKSVCDDEQPLPEPEFGVQPGSMVQTEDMNPIWISSATAMYMSSLGEEEGNRNLPQQFNSQDSSERDAVEQRVGSFEPNLNHLDHAGLASNGRKHRKPRRTTMEKARSLLDEAGSSIAASIGQKRKDCETRILKEEQEHERKVKKRERDRKYRANLKNQYHRLITIASSFGGIDQMESKINHMNSELHRLQKKEVEYDMFQQEIETDFHRLGLMKLKYGGYLEMESMLDKFKVFIVL</sequence>
<evidence type="ECO:0000256" key="1">
    <source>
        <dbReference type="SAM" id="MobiDB-lite"/>
    </source>
</evidence>
<organism evidence="2 3">
    <name type="scientific">Durio zibethinus</name>
    <name type="common">Durian</name>
    <dbReference type="NCBI Taxonomy" id="66656"/>
    <lineage>
        <taxon>Eukaryota</taxon>
        <taxon>Viridiplantae</taxon>
        <taxon>Streptophyta</taxon>
        <taxon>Embryophyta</taxon>
        <taxon>Tracheophyta</taxon>
        <taxon>Spermatophyta</taxon>
        <taxon>Magnoliopsida</taxon>
        <taxon>eudicotyledons</taxon>
        <taxon>Gunneridae</taxon>
        <taxon>Pentapetalae</taxon>
        <taxon>rosids</taxon>
        <taxon>malvids</taxon>
        <taxon>Malvales</taxon>
        <taxon>Malvaceae</taxon>
        <taxon>Helicteroideae</taxon>
        <taxon>Durio</taxon>
    </lineage>
</organism>
<proteinExistence type="predicted"/>
<dbReference type="GeneID" id="111284198"/>
<evidence type="ECO:0000313" key="3">
    <source>
        <dbReference type="RefSeq" id="XP_022728654.1"/>
    </source>
</evidence>
<feature type="region of interest" description="Disordered" evidence="1">
    <location>
        <begin position="104"/>
        <end position="159"/>
    </location>
</feature>
<evidence type="ECO:0000313" key="2">
    <source>
        <dbReference type="Proteomes" id="UP000515121"/>
    </source>
</evidence>
<gene>
    <name evidence="3" type="primary">LOC111284198</name>
</gene>
<dbReference type="RefSeq" id="XP_022728654.1">
    <property type="nucleotide sequence ID" value="XM_022872919.1"/>
</dbReference>
<name>A0A6P5XJT0_DURZI</name>
<keyword evidence="2" id="KW-1185">Reference proteome</keyword>
<feature type="compositionally biased region" description="Polar residues" evidence="1">
    <location>
        <begin position="109"/>
        <end position="118"/>
    </location>
</feature>
<reference evidence="3" key="1">
    <citation type="submission" date="2025-08" db="UniProtKB">
        <authorList>
            <consortium name="RefSeq"/>
        </authorList>
    </citation>
    <scope>IDENTIFICATION</scope>
    <source>
        <tissue evidence="3">Fruit stalk</tissue>
    </source>
</reference>
<protein>
    <submittedName>
        <fullName evidence="3">Uncharacterized protein LOC111284198 isoform X1</fullName>
    </submittedName>
</protein>
<accession>A0A6P5XJT0</accession>